<evidence type="ECO:0000256" key="8">
    <source>
        <dbReference type="ARBA" id="ARBA00022853"/>
    </source>
</evidence>
<evidence type="ECO:0000256" key="5">
    <source>
        <dbReference type="ARBA" id="ARBA00022603"/>
    </source>
</evidence>
<dbReference type="PROSITE" id="PS50280">
    <property type="entry name" value="SET"/>
    <property type="match status" value="1"/>
</dbReference>
<reference evidence="15 16" key="1">
    <citation type="submission" date="2022-05" db="EMBL/GenBank/DDBJ databases">
        <title>Chromosome-level reference genomes for two strains of Caenorhabditis briggsae: an improved platform for comparative genomics.</title>
        <authorList>
            <person name="Stevens L."/>
            <person name="Andersen E.C."/>
        </authorList>
    </citation>
    <scope>NUCLEOTIDE SEQUENCE [LARGE SCALE GENOMIC DNA]</scope>
    <source>
        <strain evidence="15">QX1410_ONT</strain>
        <tissue evidence="15">Whole-organism</tissue>
    </source>
</reference>
<accession>A0AAE9CT13</accession>
<keyword evidence="6" id="KW-0808">Transferase</keyword>
<evidence type="ECO:0000256" key="1">
    <source>
        <dbReference type="ARBA" id="ARBA00004123"/>
    </source>
</evidence>
<dbReference type="PANTHER" id="PTHR46167">
    <property type="entry name" value="N-LYSINE METHYLTRANSFERASE KMT5A"/>
    <property type="match status" value="1"/>
</dbReference>
<keyword evidence="5" id="KW-0489">Methyltransferase</keyword>
<dbReference type="InterPro" id="IPR051760">
    <property type="entry name" value="KMT5A"/>
</dbReference>
<evidence type="ECO:0000259" key="14">
    <source>
        <dbReference type="PROSITE" id="PS50280"/>
    </source>
</evidence>
<organism evidence="15 16">
    <name type="scientific">Caenorhabditis briggsae</name>
    <dbReference type="NCBI Taxonomy" id="6238"/>
    <lineage>
        <taxon>Eukaryota</taxon>
        <taxon>Metazoa</taxon>
        <taxon>Ecdysozoa</taxon>
        <taxon>Nematoda</taxon>
        <taxon>Chromadorea</taxon>
        <taxon>Rhabditida</taxon>
        <taxon>Rhabditina</taxon>
        <taxon>Rhabditomorpha</taxon>
        <taxon>Rhabditoidea</taxon>
        <taxon>Rhabditidae</taxon>
        <taxon>Peloderinae</taxon>
        <taxon>Caenorhabditis</taxon>
    </lineage>
</organism>
<dbReference type="Proteomes" id="UP000827892">
    <property type="component" value="Chromosome X"/>
</dbReference>
<sequence>MARGCPFTKKTKRAPKKSATSITGDGENNVVPNMAPKKIRKPRDENQWKITDFYEVRKSGRKTEKQLQDEAQKAVAEKVLKGSNEELLQVFHDADKGRCICSTVNFQKDEFVIEYKGEMMEYAEAKKAEDRYKENPTIGSYMYFFEHKGKRWCVDATKETIYKGRLINHSIRKPNLKTKVIDIDGAHHLILIATREIIVGEELLYDYGDRSSDVVAENPWLRDS</sequence>
<keyword evidence="4" id="KW-0158">Chromosome</keyword>
<dbReference type="GO" id="GO:0032259">
    <property type="term" value="P:methylation"/>
    <property type="evidence" value="ECO:0007669"/>
    <property type="project" value="UniProtKB-KW"/>
</dbReference>
<dbReference type="CDD" id="cd10528">
    <property type="entry name" value="SET_SETD8"/>
    <property type="match status" value="1"/>
</dbReference>
<keyword evidence="7" id="KW-0949">S-adenosyl-L-methionine</keyword>
<keyword evidence="9" id="KW-0805">Transcription regulation</keyword>
<name>A0AAE9CT13_CAEBR</name>
<dbReference type="PANTHER" id="PTHR46167:SF1">
    <property type="entry name" value="N-LYSINE METHYLTRANSFERASE KMT5A"/>
    <property type="match status" value="1"/>
</dbReference>
<dbReference type="SMART" id="SM00317">
    <property type="entry name" value="SET"/>
    <property type="match status" value="1"/>
</dbReference>
<gene>
    <name evidence="15" type="ORF">L3Y34_010414</name>
</gene>
<dbReference type="PROSITE" id="PS51571">
    <property type="entry name" value="SAM_MT43_PR_SET"/>
    <property type="match status" value="1"/>
</dbReference>
<protein>
    <recommendedName>
        <fullName evidence="3">[histone H4]-lysine(20) N-methyltransferase</fullName>
        <ecNumber evidence="3">2.1.1.361</ecNumber>
    </recommendedName>
</protein>
<keyword evidence="11" id="KW-0539">Nucleus</keyword>
<dbReference type="SUPFAM" id="SSF82199">
    <property type="entry name" value="SET domain"/>
    <property type="match status" value="1"/>
</dbReference>
<dbReference type="AlphaFoldDB" id="A0AAE9CT13"/>
<evidence type="ECO:0000256" key="12">
    <source>
        <dbReference type="ARBA" id="ARBA00047784"/>
    </source>
</evidence>
<dbReference type="InterPro" id="IPR001214">
    <property type="entry name" value="SET_dom"/>
</dbReference>
<dbReference type="InterPro" id="IPR016858">
    <property type="entry name" value="KMT5A-like"/>
</dbReference>
<evidence type="ECO:0000256" key="13">
    <source>
        <dbReference type="SAM" id="MobiDB-lite"/>
    </source>
</evidence>
<dbReference type="OMA" id="NHSILRP"/>
<evidence type="ECO:0000256" key="11">
    <source>
        <dbReference type="ARBA" id="ARBA00023242"/>
    </source>
</evidence>
<evidence type="ECO:0000256" key="4">
    <source>
        <dbReference type="ARBA" id="ARBA00022454"/>
    </source>
</evidence>
<feature type="region of interest" description="Disordered" evidence="13">
    <location>
        <begin position="1"/>
        <end position="42"/>
    </location>
</feature>
<dbReference type="EC" id="2.1.1.361" evidence="3"/>
<dbReference type="GO" id="GO:0005634">
    <property type="term" value="C:nucleus"/>
    <property type="evidence" value="ECO:0007669"/>
    <property type="project" value="UniProtKB-SubCell"/>
</dbReference>
<keyword evidence="10" id="KW-0804">Transcription</keyword>
<dbReference type="KEGG" id="cbr:CBG_16281"/>
<feature type="domain" description="SET" evidence="14">
    <location>
        <begin position="86"/>
        <end position="208"/>
    </location>
</feature>
<dbReference type="InterPro" id="IPR047266">
    <property type="entry name" value="KMT5A-like_SET"/>
</dbReference>
<dbReference type="EMBL" id="CP090896">
    <property type="protein sequence ID" value="ULT79811.1"/>
    <property type="molecule type" value="Genomic_DNA"/>
</dbReference>
<evidence type="ECO:0000256" key="3">
    <source>
        <dbReference type="ARBA" id="ARBA00012187"/>
    </source>
</evidence>
<dbReference type="InterPro" id="IPR046341">
    <property type="entry name" value="SET_dom_sf"/>
</dbReference>
<keyword evidence="8" id="KW-0156">Chromatin regulator</keyword>
<evidence type="ECO:0000256" key="10">
    <source>
        <dbReference type="ARBA" id="ARBA00023163"/>
    </source>
</evidence>
<comment type="catalytic activity">
    <reaction evidence="12">
        <text>L-lysyl(20)-[histone H4] + S-adenosyl-L-methionine = N(6)-methyl-L-lysyl(20)-[histone H4] + S-adenosyl-L-homocysteine + H(+)</text>
        <dbReference type="Rhea" id="RHEA:60344"/>
        <dbReference type="Rhea" id="RHEA-COMP:15554"/>
        <dbReference type="Rhea" id="RHEA-COMP:15555"/>
        <dbReference type="ChEBI" id="CHEBI:15378"/>
        <dbReference type="ChEBI" id="CHEBI:29969"/>
        <dbReference type="ChEBI" id="CHEBI:57856"/>
        <dbReference type="ChEBI" id="CHEBI:59789"/>
        <dbReference type="ChEBI" id="CHEBI:61929"/>
        <dbReference type="EC" id="2.1.1.361"/>
    </reaction>
</comment>
<dbReference type="Pfam" id="PF00856">
    <property type="entry name" value="SET"/>
    <property type="match status" value="1"/>
</dbReference>
<dbReference type="GO" id="GO:0140944">
    <property type="term" value="F:histone H4K20 monomethyltransferase activity"/>
    <property type="evidence" value="ECO:0007669"/>
    <property type="project" value="UniProtKB-EC"/>
</dbReference>
<dbReference type="Gene3D" id="2.170.270.10">
    <property type="entry name" value="SET domain"/>
    <property type="match status" value="1"/>
</dbReference>
<proteinExistence type="predicted"/>
<evidence type="ECO:0000256" key="9">
    <source>
        <dbReference type="ARBA" id="ARBA00023015"/>
    </source>
</evidence>
<comment type="subcellular location">
    <subcellularLocation>
        <location evidence="2">Chromosome</location>
    </subcellularLocation>
    <subcellularLocation>
        <location evidence="1">Nucleus</location>
    </subcellularLocation>
</comment>
<dbReference type="GO" id="GO:0005694">
    <property type="term" value="C:chromosome"/>
    <property type="evidence" value="ECO:0007669"/>
    <property type="project" value="UniProtKB-SubCell"/>
</dbReference>
<evidence type="ECO:0000256" key="7">
    <source>
        <dbReference type="ARBA" id="ARBA00022691"/>
    </source>
</evidence>
<evidence type="ECO:0000256" key="2">
    <source>
        <dbReference type="ARBA" id="ARBA00004286"/>
    </source>
</evidence>
<evidence type="ECO:0000313" key="16">
    <source>
        <dbReference type="Proteomes" id="UP000827892"/>
    </source>
</evidence>
<evidence type="ECO:0000313" key="15">
    <source>
        <dbReference type="EMBL" id="ULT79811.1"/>
    </source>
</evidence>
<evidence type="ECO:0000256" key="6">
    <source>
        <dbReference type="ARBA" id="ARBA00022679"/>
    </source>
</evidence>